<dbReference type="GO" id="GO:0016740">
    <property type="term" value="F:transferase activity"/>
    <property type="evidence" value="ECO:0007669"/>
    <property type="project" value="UniProtKB-KW"/>
</dbReference>
<keyword evidence="1 3" id="KW-0808">Transferase</keyword>
<sequence length="433" mass="46990">MTRDEPSPLAGLRVVDLSTTFMAPYCAMILAQWGADVVKVEAPQGDVLRYVGDARVPGMGPIFLNANRGKRSVAVDLKDGGGMDVFTRLVESADVLVHNLRPRAAAKLGITPDRLLAANARLVYCAFRGFGSGGPYADRPAYDDVIQGASGMASVQAVDGGRPAYWRSAAADKTMGILGAASVLAAVHGRSVTGRGRAIEVPMFESMASFMLLEQQGGWVFDPPSGPTGYPRTESPYRKPFRTKDGYLAVMVYTDQQWRSFFAAIGEPALADDPRYRTIGTRTIHIDALYSLMDDHLTRRTTAEWQDVFERADIASSKVNAIEDLFEDEHLVATNFFESVDHPFVGPLRMARSPVDMGDGRPGPATLRHPPRLGEHSTEVARELGYTDAAITDLLGRGALVEAADPDHSDRPTARSTARTEAARTEEGHAPRE</sequence>
<organism evidence="3 4">
    <name type="scientific">Actinomadura meridiana</name>
    <dbReference type="NCBI Taxonomy" id="559626"/>
    <lineage>
        <taxon>Bacteria</taxon>
        <taxon>Bacillati</taxon>
        <taxon>Actinomycetota</taxon>
        <taxon>Actinomycetes</taxon>
        <taxon>Streptosporangiales</taxon>
        <taxon>Thermomonosporaceae</taxon>
        <taxon>Actinomadura</taxon>
    </lineage>
</organism>
<feature type="region of interest" description="Disordered" evidence="2">
    <location>
        <begin position="353"/>
        <end position="373"/>
    </location>
</feature>
<keyword evidence="4" id="KW-1185">Reference proteome</keyword>
<comment type="caution">
    <text evidence="3">The sequence shown here is derived from an EMBL/GenBank/DDBJ whole genome shotgun (WGS) entry which is preliminary data.</text>
</comment>
<evidence type="ECO:0000256" key="1">
    <source>
        <dbReference type="ARBA" id="ARBA00022679"/>
    </source>
</evidence>
<dbReference type="Gene3D" id="3.40.50.10540">
    <property type="entry name" value="Crotonobetainyl-coa:carnitine coa-transferase, domain 1"/>
    <property type="match status" value="1"/>
</dbReference>
<protein>
    <submittedName>
        <fullName evidence="3">CoA transferase</fullName>
    </submittedName>
</protein>
<evidence type="ECO:0000256" key="2">
    <source>
        <dbReference type="SAM" id="MobiDB-lite"/>
    </source>
</evidence>
<evidence type="ECO:0000313" key="3">
    <source>
        <dbReference type="EMBL" id="GAA4225354.1"/>
    </source>
</evidence>
<reference evidence="4" key="1">
    <citation type="journal article" date="2019" name="Int. J. Syst. Evol. Microbiol.">
        <title>The Global Catalogue of Microorganisms (GCM) 10K type strain sequencing project: providing services to taxonomists for standard genome sequencing and annotation.</title>
        <authorList>
            <consortium name="The Broad Institute Genomics Platform"/>
            <consortium name="The Broad Institute Genome Sequencing Center for Infectious Disease"/>
            <person name="Wu L."/>
            <person name="Ma J."/>
        </authorList>
    </citation>
    <scope>NUCLEOTIDE SEQUENCE [LARGE SCALE GENOMIC DNA]</scope>
    <source>
        <strain evidence="4">JCM 17440</strain>
    </source>
</reference>
<evidence type="ECO:0000313" key="4">
    <source>
        <dbReference type="Proteomes" id="UP001501710"/>
    </source>
</evidence>
<dbReference type="InterPro" id="IPR050483">
    <property type="entry name" value="CoA-transferase_III_domain"/>
</dbReference>
<dbReference type="InterPro" id="IPR003673">
    <property type="entry name" value="CoA-Trfase_fam_III"/>
</dbReference>
<dbReference type="Pfam" id="PF02515">
    <property type="entry name" value="CoA_transf_3"/>
    <property type="match status" value="1"/>
</dbReference>
<gene>
    <name evidence="3" type="ORF">GCM10022254_07110</name>
</gene>
<dbReference type="PANTHER" id="PTHR48207:SF4">
    <property type="entry name" value="BLL6097 PROTEIN"/>
    <property type="match status" value="1"/>
</dbReference>
<accession>A0ABP8BTK0</accession>
<dbReference type="InterPro" id="IPR044855">
    <property type="entry name" value="CoA-Trfase_III_dom3_sf"/>
</dbReference>
<dbReference type="PANTHER" id="PTHR48207">
    <property type="entry name" value="SUCCINATE--HYDROXYMETHYLGLUTARATE COA-TRANSFERASE"/>
    <property type="match status" value="1"/>
</dbReference>
<feature type="compositionally biased region" description="Basic and acidic residues" evidence="2">
    <location>
        <begin position="421"/>
        <end position="433"/>
    </location>
</feature>
<dbReference type="Proteomes" id="UP001501710">
    <property type="component" value="Unassembled WGS sequence"/>
</dbReference>
<dbReference type="EMBL" id="BAABAS010000003">
    <property type="protein sequence ID" value="GAA4225354.1"/>
    <property type="molecule type" value="Genomic_DNA"/>
</dbReference>
<name>A0ABP8BTK0_9ACTN</name>
<proteinExistence type="predicted"/>
<dbReference type="SUPFAM" id="SSF89796">
    <property type="entry name" value="CoA-transferase family III (CaiB/BaiF)"/>
    <property type="match status" value="1"/>
</dbReference>
<dbReference type="RefSeq" id="WP_344889463.1">
    <property type="nucleotide sequence ID" value="NZ_BAABAS010000003.1"/>
</dbReference>
<feature type="region of interest" description="Disordered" evidence="2">
    <location>
        <begin position="402"/>
        <end position="433"/>
    </location>
</feature>
<dbReference type="Gene3D" id="3.30.1540.10">
    <property type="entry name" value="formyl-coa transferase, domain 3"/>
    <property type="match status" value="1"/>
</dbReference>
<dbReference type="InterPro" id="IPR023606">
    <property type="entry name" value="CoA-Trfase_III_dom_1_sf"/>
</dbReference>